<evidence type="ECO:0000256" key="2">
    <source>
        <dbReference type="ARBA" id="ARBA00023797"/>
    </source>
</evidence>
<dbReference type="InterPro" id="IPR039261">
    <property type="entry name" value="FNR_nucleotide-bd"/>
</dbReference>
<comment type="caution">
    <text evidence="3">The sequence shown here is derived from an EMBL/GenBank/DDBJ whole genome shotgun (WGS) entry which is preliminary data.</text>
</comment>
<dbReference type="Proteomes" id="UP000093712">
    <property type="component" value="Unassembled WGS sequence"/>
</dbReference>
<dbReference type="GO" id="GO:0010181">
    <property type="term" value="F:FMN binding"/>
    <property type="evidence" value="ECO:0007669"/>
    <property type="project" value="TreeGrafter"/>
</dbReference>
<dbReference type="SUPFAM" id="SSF52343">
    <property type="entry name" value="Ferredoxin reductase-like, C-terminal NADP-linked domain"/>
    <property type="match status" value="1"/>
</dbReference>
<dbReference type="EC" id="1.6.2.4" evidence="2"/>
<organism evidence="3 4">
    <name type="scientific">Mycolicibacter heraklionensis</name>
    <dbReference type="NCBI Taxonomy" id="512402"/>
    <lineage>
        <taxon>Bacteria</taxon>
        <taxon>Bacillati</taxon>
        <taxon>Actinomycetota</taxon>
        <taxon>Actinomycetes</taxon>
        <taxon>Mycobacteriales</taxon>
        <taxon>Mycobacteriaceae</taxon>
        <taxon>Mycolicibacter</taxon>
    </lineage>
</organism>
<dbReference type="GO" id="GO:0005506">
    <property type="term" value="F:iron ion binding"/>
    <property type="evidence" value="ECO:0007669"/>
    <property type="project" value="InterPro"/>
</dbReference>
<name>A0AA91EY60_9MYCO</name>
<dbReference type="GO" id="GO:0016705">
    <property type="term" value="F:oxidoreductase activity, acting on paired donors, with incorporation or reduction of molecular oxygen"/>
    <property type="evidence" value="ECO:0007669"/>
    <property type="project" value="InterPro"/>
</dbReference>
<accession>A0AA91EY60</accession>
<dbReference type="PANTHER" id="PTHR19384:SF17">
    <property type="entry name" value="NADPH--CYTOCHROME P450 REDUCTASE"/>
    <property type="match status" value="1"/>
</dbReference>
<reference evidence="3 4" key="1">
    <citation type="submission" date="2016-06" db="EMBL/GenBank/DDBJ databases">
        <authorList>
            <person name="Sutton G."/>
            <person name="Brinkac L."/>
            <person name="Sanka R."/>
            <person name="Adams M."/>
            <person name="Lau E."/>
            <person name="Garcia-Basteiro A."/>
            <person name="Lopez-Varela E."/>
            <person name="Palencia S."/>
        </authorList>
    </citation>
    <scope>NUCLEOTIDE SEQUENCE [LARGE SCALE GENOMIC DNA]</scope>
    <source>
        <strain evidence="3 4">1211594.5</strain>
    </source>
</reference>
<dbReference type="SUPFAM" id="SSF48264">
    <property type="entry name" value="Cytochrome P450"/>
    <property type="match status" value="1"/>
</dbReference>
<protein>
    <recommendedName>
        <fullName evidence="2">NADPH--hemoprotein reductase</fullName>
        <ecNumber evidence="2">1.6.2.4</ecNumber>
    </recommendedName>
</protein>
<dbReference type="GO" id="GO:0005829">
    <property type="term" value="C:cytosol"/>
    <property type="evidence" value="ECO:0007669"/>
    <property type="project" value="TreeGrafter"/>
</dbReference>
<dbReference type="GO" id="GO:0004497">
    <property type="term" value="F:monooxygenase activity"/>
    <property type="evidence" value="ECO:0007669"/>
    <property type="project" value="InterPro"/>
</dbReference>
<proteinExistence type="predicted"/>
<sequence>MRKLYACSRALVEELCDENRFAKNPMRPLERVRQLAGDGLFTAYHGEPNWQTAHDVLMPGFSYAGLRNYHGAMLDIGTQLIQRGVRYVQDRIAADADEVWELLGDPTKHTHVYVCGDGAQMAPAVRQAFIDIYRARAGSDESQARDWLIELVESDRYVEDVWAG</sequence>
<dbReference type="GO" id="GO:0003958">
    <property type="term" value="F:NADPH-hemoprotein reductase activity"/>
    <property type="evidence" value="ECO:0007669"/>
    <property type="project" value="UniProtKB-EC"/>
</dbReference>
<dbReference type="InterPro" id="IPR036396">
    <property type="entry name" value="Cyt_P450_sf"/>
</dbReference>
<dbReference type="GO" id="GO:0050660">
    <property type="term" value="F:flavin adenine dinucleotide binding"/>
    <property type="evidence" value="ECO:0007669"/>
    <property type="project" value="TreeGrafter"/>
</dbReference>
<dbReference type="GO" id="GO:0020037">
    <property type="term" value="F:heme binding"/>
    <property type="evidence" value="ECO:0007669"/>
    <property type="project" value="InterPro"/>
</dbReference>
<evidence type="ECO:0000313" key="4">
    <source>
        <dbReference type="Proteomes" id="UP000093712"/>
    </source>
</evidence>
<keyword evidence="1" id="KW-0285">Flavoprotein</keyword>
<dbReference type="EMBL" id="LZME01000011">
    <property type="protein sequence ID" value="OBK89124.1"/>
    <property type="molecule type" value="Genomic_DNA"/>
</dbReference>
<dbReference type="PANTHER" id="PTHR19384">
    <property type="entry name" value="NITRIC OXIDE SYNTHASE-RELATED"/>
    <property type="match status" value="1"/>
</dbReference>
<dbReference type="AlphaFoldDB" id="A0AA91EY60"/>
<evidence type="ECO:0000313" key="3">
    <source>
        <dbReference type="EMBL" id="OBK89124.1"/>
    </source>
</evidence>
<evidence type="ECO:0000256" key="1">
    <source>
        <dbReference type="ARBA" id="ARBA00022630"/>
    </source>
</evidence>
<dbReference type="Gene3D" id="3.40.50.80">
    <property type="entry name" value="Nucleotide-binding domain of ferredoxin-NADP reductase (FNR) module"/>
    <property type="match status" value="1"/>
</dbReference>
<gene>
    <name evidence="3" type="ORF">A5649_13815</name>
</gene>